<keyword evidence="1" id="KW-1133">Transmembrane helix</keyword>
<dbReference type="EMBL" id="JAXBLV010000210">
    <property type="protein sequence ID" value="MDY3562225.1"/>
    <property type="molecule type" value="Genomic_DNA"/>
</dbReference>
<feature type="transmembrane region" description="Helical" evidence="1">
    <location>
        <begin position="12"/>
        <end position="38"/>
    </location>
</feature>
<feature type="transmembrane region" description="Helical" evidence="1">
    <location>
        <begin position="44"/>
        <end position="63"/>
    </location>
</feature>
<name>A0ABU5F3T6_9BACT</name>
<accession>A0ABU5F3T6</accession>
<feature type="transmembrane region" description="Helical" evidence="1">
    <location>
        <begin position="83"/>
        <end position="105"/>
    </location>
</feature>
<sequence length="156" mass="17084">MPNLTRPNLWLWLSRVFGWDGCLPLFVVLLPAVVGAVAPNAEKAISMLAIFLPIAALFARYYIGRRAVASNRVGPALRFCQQVVFTASILLLLLLECFVIALHLAPAVPLGDLCAVVVLYATYLTGMMFAMFPGWADGPRVQDANRDEGNDERAHV</sequence>
<dbReference type="RefSeq" id="WP_320688551.1">
    <property type="nucleotide sequence ID" value="NZ_JAXBLV010000210.1"/>
</dbReference>
<keyword evidence="3" id="KW-1185">Reference proteome</keyword>
<organism evidence="2 3">
    <name type="scientific">Gemmata algarum</name>
    <dbReference type="NCBI Taxonomy" id="2975278"/>
    <lineage>
        <taxon>Bacteria</taxon>
        <taxon>Pseudomonadati</taxon>
        <taxon>Planctomycetota</taxon>
        <taxon>Planctomycetia</taxon>
        <taxon>Gemmatales</taxon>
        <taxon>Gemmataceae</taxon>
        <taxon>Gemmata</taxon>
    </lineage>
</organism>
<keyword evidence="1" id="KW-0472">Membrane</keyword>
<keyword evidence="1" id="KW-0812">Transmembrane</keyword>
<evidence type="ECO:0000313" key="3">
    <source>
        <dbReference type="Proteomes" id="UP001272242"/>
    </source>
</evidence>
<gene>
    <name evidence="2" type="ORF">R5W23_003687</name>
</gene>
<proteinExistence type="predicted"/>
<protein>
    <recommendedName>
        <fullName evidence="4">Transmembrane protein</fullName>
    </recommendedName>
</protein>
<dbReference type="Proteomes" id="UP001272242">
    <property type="component" value="Unassembled WGS sequence"/>
</dbReference>
<feature type="transmembrane region" description="Helical" evidence="1">
    <location>
        <begin position="117"/>
        <end position="136"/>
    </location>
</feature>
<evidence type="ECO:0000313" key="2">
    <source>
        <dbReference type="EMBL" id="MDY3562225.1"/>
    </source>
</evidence>
<evidence type="ECO:0008006" key="4">
    <source>
        <dbReference type="Google" id="ProtNLM"/>
    </source>
</evidence>
<comment type="caution">
    <text evidence="2">The sequence shown here is derived from an EMBL/GenBank/DDBJ whole genome shotgun (WGS) entry which is preliminary data.</text>
</comment>
<evidence type="ECO:0000256" key="1">
    <source>
        <dbReference type="SAM" id="Phobius"/>
    </source>
</evidence>
<reference evidence="3" key="1">
    <citation type="journal article" date="2023" name="Mar. Drugs">
        <title>Gemmata algarum, a Novel Planctomycete Isolated from an Algal Mat, Displays Antimicrobial Activity.</title>
        <authorList>
            <person name="Kumar G."/>
            <person name="Kallscheuer N."/>
            <person name="Kashif M."/>
            <person name="Ahamad S."/>
            <person name="Jagadeeshwari U."/>
            <person name="Pannikurungottu S."/>
            <person name="Haufschild T."/>
            <person name="Kabuu M."/>
            <person name="Sasikala C."/>
            <person name="Jogler C."/>
            <person name="Ramana C."/>
        </authorList>
    </citation>
    <scope>NUCLEOTIDE SEQUENCE [LARGE SCALE GENOMIC DNA]</scope>
    <source>
        <strain evidence="3">JC673</strain>
    </source>
</reference>